<dbReference type="GO" id="GO:0004222">
    <property type="term" value="F:metalloendopeptidase activity"/>
    <property type="evidence" value="ECO:0007669"/>
    <property type="project" value="InterPro"/>
</dbReference>
<dbReference type="InterPro" id="IPR001915">
    <property type="entry name" value="Peptidase_M48"/>
</dbReference>
<evidence type="ECO:0000256" key="6">
    <source>
        <dbReference type="ARBA" id="ARBA00022833"/>
    </source>
</evidence>
<keyword evidence="3" id="KW-0812">Transmembrane</keyword>
<evidence type="ECO:0000256" key="9">
    <source>
        <dbReference type="ARBA" id="ARBA00023136"/>
    </source>
</evidence>
<dbReference type="Pfam" id="PF01435">
    <property type="entry name" value="Peptidase_M48"/>
    <property type="match status" value="1"/>
</dbReference>
<evidence type="ECO:0000256" key="7">
    <source>
        <dbReference type="ARBA" id="ARBA00022989"/>
    </source>
</evidence>
<comment type="similarity">
    <text evidence="10">Belongs to the peptidase M48 family.</text>
</comment>
<gene>
    <name evidence="12" type="ORF">BC781_103659</name>
</gene>
<name>A0A315ZYG8_SEDFL</name>
<evidence type="ECO:0000256" key="4">
    <source>
        <dbReference type="ARBA" id="ARBA00022723"/>
    </source>
</evidence>
<dbReference type="RefSeq" id="WP_109619334.1">
    <property type="nucleotide sequence ID" value="NZ_QGDO01000003.1"/>
</dbReference>
<keyword evidence="8 10" id="KW-0482">Metalloprotease</keyword>
<dbReference type="EMBL" id="QGDO01000003">
    <property type="protein sequence ID" value="PWJ42407.1"/>
    <property type="molecule type" value="Genomic_DNA"/>
</dbReference>
<sequence>MTNKPITTKVKVHFEGIKPAAWEHPADSTALQALKKVPGLDVLIKAVFGKTTEQSLRLLTLASAVRVSEKQFSDLFEMYNEACEILDIPEKDRPELFVSQSPILNAGAVGMDNPFITLNSSMLDTMTEAEVMAVLGHELGHILSGHVLYKTLLVLIVQYSTMFTGIPLSTIAIQAIIVALREWDRKSELSADRAGLLCVQEAEVSIQLLMKLAGGRHVDKMDLGEFIKQAEEYDQANSLSDNIHKISNTLNQSHPFPVSRVSELMKWIRSGEYDSILRGFYTEQKDLNEKAQEAASGYKEDFQHMAEPLINQAKEQAAKAKSILDGFLNSNKNS</sequence>
<dbReference type="AlphaFoldDB" id="A0A315ZYG8"/>
<dbReference type="GO" id="GO:0046872">
    <property type="term" value="F:metal ion binding"/>
    <property type="evidence" value="ECO:0007669"/>
    <property type="project" value="UniProtKB-KW"/>
</dbReference>
<evidence type="ECO:0000259" key="11">
    <source>
        <dbReference type="Pfam" id="PF01435"/>
    </source>
</evidence>
<keyword evidence="13" id="KW-1185">Reference proteome</keyword>
<dbReference type="Gene3D" id="3.30.2010.10">
    <property type="entry name" value="Metalloproteases ('zincins'), catalytic domain"/>
    <property type="match status" value="1"/>
</dbReference>
<dbReference type="GO" id="GO:0006508">
    <property type="term" value="P:proteolysis"/>
    <property type="evidence" value="ECO:0007669"/>
    <property type="project" value="UniProtKB-KW"/>
</dbReference>
<evidence type="ECO:0000256" key="3">
    <source>
        <dbReference type="ARBA" id="ARBA00022692"/>
    </source>
</evidence>
<protein>
    <submittedName>
        <fullName evidence="12">Zn-dependent protease with chaperone function</fullName>
    </submittedName>
</protein>
<reference evidence="12 13" key="1">
    <citation type="submission" date="2018-03" db="EMBL/GenBank/DDBJ databases">
        <title>Genomic Encyclopedia of Archaeal and Bacterial Type Strains, Phase II (KMG-II): from individual species to whole genera.</title>
        <authorList>
            <person name="Goeker M."/>
        </authorList>
    </citation>
    <scope>NUCLEOTIDE SEQUENCE [LARGE SCALE GENOMIC DNA]</scope>
    <source>
        <strain evidence="12 13">DSM 28229</strain>
    </source>
</reference>
<dbReference type="Proteomes" id="UP000245535">
    <property type="component" value="Unassembled WGS sequence"/>
</dbReference>
<keyword evidence="7" id="KW-1133">Transmembrane helix</keyword>
<keyword evidence="6 10" id="KW-0862">Zinc</keyword>
<evidence type="ECO:0000256" key="10">
    <source>
        <dbReference type="RuleBase" id="RU003983"/>
    </source>
</evidence>
<dbReference type="PANTHER" id="PTHR43221:SF3">
    <property type="entry name" value="SLL1280 PROTEIN"/>
    <property type="match status" value="1"/>
</dbReference>
<evidence type="ECO:0000313" key="12">
    <source>
        <dbReference type="EMBL" id="PWJ42407.1"/>
    </source>
</evidence>
<keyword evidence="9" id="KW-0472">Membrane</keyword>
<keyword evidence="2 10" id="KW-0645">Protease</keyword>
<dbReference type="PANTHER" id="PTHR43221">
    <property type="entry name" value="PROTEASE HTPX"/>
    <property type="match status" value="1"/>
</dbReference>
<comment type="caution">
    <text evidence="12">The sequence shown here is derived from an EMBL/GenBank/DDBJ whole genome shotgun (WGS) entry which is preliminary data.</text>
</comment>
<evidence type="ECO:0000256" key="2">
    <source>
        <dbReference type="ARBA" id="ARBA00022670"/>
    </source>
</evidence>
<accession>A0A315ZYG8</accession>
<dbReference type="InterPro" id="IPR050083">
    <property type="entry name" value="HtpX_protease"/>
</dbReference>
<keyword evidence="5 10" id="KW-0378">Hydrolase</keyword>
<organism evidence="12 13">
    <name type="scientific">Sediminitomix flava</name>
    <dbReference type="NCBI Taxonomy" id="379075"/>
    <lineage>
        <taxon>Bacteria</taxon>
        <taxon>Pseudomonadati</taxon>
        <taxon>Bacteroidota</taxon>
        <taxon>Cytophagia</taxon>
        <taxon>Cytophagales</taxon>
        <taxon>Flammeovirgaceae</taxon>
        <taxon>Sediminitomix</taxon>
    </lineage>
</organism>
<proteinExistence type="inferred from homology"/>
<evidence type="ECO:0000256" key="5">
    <source>
        <dbReference type="ARBA" id="ARBA00022801"/>
    </source>
</evidence>
<dbReference type="CDD" id="cd07325">
    <property type="entry name" value="M48_Ste24p_like"/>
    <property type="match status" value="1"/>
</dbReference>
<feature type="domain" description="Peptidase M48" evidence="11">
    <location>
        <begin position="70"/>
        <end position="267"/>
    </location>
</feature>
<keyword evidence="4" id="KW-0479">Metal-binding</keyword>
<keyword evidence="1" id="KW-1003">Cell membrane</keyword>
<evidence type="ECO:0000256" key="1">
    <source>
        <dbReference type="ARBA" id="ARBA00022475"/>
    </source>
</evidence>
<evidence type="ECO:0000256" key="8">
    <source>
        <dbReference type="ARBA" id="ARBA00023049"/>
    </source>
</evidence>
<comment type="cofactor">
    <cofactor evidence="10">
        <name>Zn(2+)</name>
        <dbReference type="ChEBI" id="CHEBI:29105"/>
    </cofactor>
    <text evidence="10">Binds 1 zinc ion per subunit.</text>
</comment>
<dbReference type="OrthoDB" id="9810445at2"/>
<evidence type="ECO:0000313" key="13">
    <source>
        <dbReference type="Proteomes" id="UP000245535"/>
    </source>
</evidence>